<dbReference type="EMBL" id="CP021748">
    <property type="protein sequence ID" value="ARX84499.1"/>
    <property type="molecule type" value="Genomic_DNA"/>
</dbReference>
<accession>A0A1Z1WDM0</accession>
<dbReference type="Proteomes" id="UP000195880">
    <property type="component" value="Chromosome"/>
</dbReference>
<keyword evidence="2" id="KW-1185">Reference proteome</keyword>
<evidence type="ECO:0000313" key="2">
    <source>
        <dbReference type="Proteomes" id="UP000195880"/>
    </source>
</evidence>
<reference evidence="1 2" key="1">
    <citation type="submission" date="2017-05" db="EMBL/GenBank/DDBJ databases">
        <title>Streptomyces alboflavus Genome sequencing and assembly.</title>
        <authorList>
            <person name="Wang Y."/>
            <person name="Du B."/>
            <person name="Ding Y."/>
            <person name="Liu H."/>
            <person name="Hou Q."/>
            <person name="Liu K."/>
            <person name="Wang C."/>
            <person name="Yao L."/>
        </authorList>
    </citation>
    <scope>NUCLEOTIDE SEQUENCE [LARGE SCALE GENOMIC DNA]</scope>
    <source>
        <strain evidence="1 2">MDJK44</strain>
    </source>
</reference>
<evidence type="ECO:0000313" key="1">
    <source>
        <dbReference type="EMBL" id="ARX84499.1"/>
    </source>
</evidence>
<proteinExistence type="predicted"/>
<sequence>MATRRRAPGEPPSKLEEVRQTLTELQPRLTRWLLGGVAALSLAAELFEPLGNALKSGEFLSTTYVSVISLVLFNAISDSGATREADGVEVFDTVDAISDPVKEAFDERHVHLYFFGFTTETLYSAVKEPLIRLRDETSKTRELTLRIIIVSLNSPMSLPGSLTPAPDGSGIHYFADSPENRRRMRNRFAKEYWGLLKDLLDRVHTENAGVSITCELRESPHTPVSKLYILNKQKVYYGTYGIMRKKVRHGRRHRELDILDAEGFGIRHGPARLIGWDKEARTRSTKQIAEFHMAWFQNLWGVLENIRPRDAVFSDTDRVWRPPPH</sequence>
<protein>
    <submittedName>
        <fullName evidence="1">GntR family transcriptional regulator</fullName>
    </submittedName>
</protein>
<name>A0A1Z1WDM0_9ACTN</name>
<gene>
    <name evidence="1" type="ORF">SMD44_03938</name>
</gene>
<dbReference type="KEGG" id="salf:SMD44_03938"/>
<dbReference type="AlphaFoldDB" id="A0A1Z1WDM0"/>
<organism evidence="1 2">
    <name type="scientific">Streptomyces alboflavus</name>
    <dbReference type="NCBI Taxonomy" id="67267"/>
    <lineage>
        <taxon>Bacteria</taxon>
        <taxon>Bacillati</taxon>
        <taxon>Actinomycetota</taxon>
        <taxon>Actinomycetes</taxon>
        <taxon>Kitasatosporales</taxon>
        <taxon>Streptomycetaceae</taxon>
        <taxon>Streptomyces</taxon>
    </lineage>
</organism>